<evidence type="ECO:0000256" key="1">
    <source>
        <dbReference type="ARBA" id="ARBA00022448"/>
    </source>
</evidence>
<dbReference type="GO" id="GO:0016887">
    <property type="term" value="F:ATP hydrolysis activity"/>
    <property type="evidence" value="ECO:0007669"/>
    <property type="project" value="InterPro"/>
</dbReference>
<feature type="domain" description="ABC transporter" evidence="4">
    <location>
        <begin position="4"/>
        <end position="231"/>
    </location>
</feature>
<dbReference type="InterPro" id="IPR003593">
    <property type="entry name" value="AAA+_ATPase"/>
</dbReference>
<evidence type="ECO:0000256" key="3">
    <source>
        <dbReference type="ARBA" id="ARBA00022840"/>
    </source>
</evidence>
<keyword evidence="6" id="KW-1185">Reference proteome</keyword>
<dbReference type="InterPro" id="IPR027417">
    <property type="entry name" value="P-loop_NTPase"/>
</dbReference>
<dbReference type="InterPro" id="IPR050763">
    <property type="entry name" value="ABC_transporter_ATP-binding"/>
</dbReference>
<dbReference type="InterPro" id="IPR017871">
    <property type="entry name" value="ABC_transporter-like_CS"/>
</dbReference>
<dbReference type="Pfam" id="PF00005">
    <property type="entry name" value="ABC_tran"/>
    <property type="match status" value="1"/>
</dbReference>
<dbReference type="InterPro" id="IPR025302">
    <property type="entry name" value="DrrA1/2-like_C"/>
</dbReference>
<dbReference type="Gene3D" id="3.40.50.300">
    <property type="entry name" value="P-loop containing nucleotide triphosphate hydrolases"/>
    <property type="match status" value="1"/>
</dbReference>
<dbReference type="SUPFAM" id="SSF52540">
    <property type="entry name" value="P-loop containing nucleoside triphosphate hydrolases"/>
    <property type="match status" value="1"/>
</dbReference>
<name>A0A7W7ZBT9_9BACT</name>
<dbReference type="RefSeq" id="WP_184214864.1">
    <property type="nucleotide sequence ID" value="NZ_JACHIP010000002.1"/>
</dbReference>
<dbReference type="EMBL" id="JACHIP010000002">
    <property type="protein sequence ID" value="MBB5056729.1"/>
    <property type="molecule type" value="Genomic_DNA"/>
</dbReference>
<dbReference type="PANTHER" id="PTHR42711">
    <property type="entry name" value="ABC TRANSPORTER ATP-BINDING PROTEIN"/>
    <property type="match status" value="1"/>
</dbReference>
<dbReference type="SMART" id="SM00382">
    <property type="entry name" value="AAA"/>
    <property type="match status" value="1"/>
</dbReference>
<dbReference type="Pfam" id="PF13732">
    <property type="entry name" value="DrrA1-3_C"/>
    <property type="match status" value="1"/>
</dbReference>
<dbReference type="AlphaFoldDB" id="A0A7W7ZBT9"/>
<keyword evidence="2" id="KW-0547">Nucleotide-binding</keyword>
<dbReference type="PROSITE" id="PS00211">
    <property type="entry name" value="ABC_TRANSPORTER_1"/>
    <property type="match status" value="1"/>
</dbReference>
<dbReference type="PANTHER" id="PTHR42711:SF13">
    <property type="entry name" value="ABC TRANSPORTER, ATP-BINDING PROTEIN"/>
    <property type="match status" value="1"/>
</dbReference>
<sequence>MSIVELHNVRKAYDTKIAVHGLSFKIEPGTMFGLLGPNGSGKTSSIRMMIGITVPDSGTVSLFGQPFDRSQLIRVGYLPEERGLYKKMNVLDQLVFLGQLHGLDAATAKKRSLIWCERMEITEAIPKKTEELSKGMQQKIQFIASLLHEPDLIIMDEPFSGLDPVNATLLQDTLVDLRKEGKAVLFSTHRMDQVEKLCDEIALIANGHLLLSGSMREVKSTYPRNRVQVVFEGSDAFLKHPAIEEAKNYSGHAEIKLAPSSDLAAASNAVLAEALTGARISRFEVMEPTLEEIFIERVTAQNAANANANGVAHV</sequence>
<evidence type="ECO:0000259" key="4">
    <source>
        <dbReference type="PROSITE" id="PS50893"/>
    </source>
</evidence>
<dbReference type="GO" id="GO:0005524">
    <property type="term" value="F:ATP binding"/>
    <property type="evidence" value="ECO:0007669"/>
    <property type="project" value="UniProtKB-KW"/>
</dbReference>
<comment type="caution">
    <text evidence="5">The sequence shown here is derived from an EMBL/GenBank/DDBJ whole genome shotgun (WGS) entry which is preliminary data.</text>
</comment>
<organism evidence="5 6">
    <name type="scientific">Granulicella aggregans</name>
    <dbReference type="NCBI Taxonomy" id="474949"/>
    <lineage>
        <taxon>Bacteria</taxon>
        <taxon>Pseudomonadati</taxon>
        <taxon>Acidobacteriota</taxon>
        <taxon>Terriglobia</taxon>
        <taxon>Terriglobales</taxon>
        <taxon>Acidobacteriaceae</taxon>
        <taxon>Granulicella</taxon>
    </lineage>
</organism>
<dbReference type="InterPro" id="IPR003439">
    <property type="entry name" value="ABC_transporter-like_ATP-bd"/>
</dbReference>
<dbReference type="PROSITE" id="PS50893">
    <property type="entry name" value="ABC_TRANSPORTER_2"/>
    <property type="match status" value="1"/>
</dbReference>
<evidence type="ECO:0000313" key="5">
    <source>
        <dbReference type="EMBL" id="MBB5056729.1"/>
    </source>
</evidence>
<evidence type="ECO:0000313" key="6">
    <source>
        <dbReference type="Proteomes" id="UP000540989"/>
    </source>
</evidence>
<accession>A0A7W7ZBT9</accession>
<dbReference type="Proteomes" id="UP000540989">
    <property type="component" value="Unassembled WGS sequence"/>
</dbReference>
<protein>
    <submittedName>
        <fullName evidence="5">ABC-2 type transport system ATP-binding protein</fullName>
    </submittedName>
</protein>
<reference evidence="5 6" key="1">
    <citation type="submission" date="2020-08" db="EMBL/GenBank/DDBJ databases">
        <title>Genomic Encyclopedia of Type Strains, Phase IV (KMG-V): Genome sequencing to study the core and pangenomes of soil and plant-associated prokaryotes.</title>
        <authorList>
            <person name="Whitman W."/>
        </authorList>
    </citation>
    <scope>NUCLEOTIDE SEQUENCE [LARGE SCALE GENOMIC DNA]</scope>
    <source>
        <strain evidence="5 6">M8UP14</strain>
    </source>
</reference>
<evidence type="ECO:0000256" key="2">
    <source>
        <dbReference type="ARBA" id="ARBA00022741"/>
    </source>
</evidence>
<keyword evidence="1" id="KW-0813">Transport</keyword>
<proteinExistence type="predicted"/>
<keyword evidence="3 5" id="KW-0067">ATP-binding</keyword>
<gene>
    <name evidence="5" type="ORF">HDF16_001414</name>
</gene>